<dbReference type="GO" id="GO:0018522">
    <property type="term" value="F:benzoyl-CoA reductase activity"/>
    <property type="evidence" value="ECO:0007669"/>
    <property type="project" value="UniProtKB-EC"/>
</dbReference>
<dbReference type="Pfam" id="PF06050">
    <property type="entry name" value="HGD-D"/>
    <property type="match status" value="1"/>
</dbReference>
<keyword evidence="5" id="KW-1185">Reference proteome</keyword>
<dbReference type="PANTHER" id="PTHR30548:SF1">
    <property type="entry name" value="DEHYDRATASE SUBUNIT MJ0007-RELATED"/>
    <property type="match status" value="1"/>
</dbReference>
<evidence type="ECO:0000313" key="4">
    <source>
        <dbReference type="EMBL" id="OPX44975.1"/>
    </source>
</evidence>
<dbReference type="Gene3D" id="3.40.50.11900">
    <property type="match status" value="1"/>
</dbReference>
<dbReference type="GO" id="GO:0051536">
    <property type="term" value="F:iron-sulfur cluster binding"/>
    <property type="evidence" value="ECO:0007669"/>
    <property type="project" value="UniProtKB-KW"/>
</dbReference>
<evidence type="ECO:0000256" key="3">
    <source>
        <dbReference type="ARBA" id="ARBA00023014"/>
    </source>
</evidence>
<evidence type="ECO:0000313" key="5">
    <source>
        <dbReference type="Proteomes" id="UP000191554"/>
    </source>
</evidence>
<proteinExistence type="inferred from homology"/>
<reference evidence="4 5" key="1">
    <citation type="submission" date="2017-03" db="EMBL/GenBank/DDBJ databases">
        <title>Genome sequence of Clostridium hungatei DSM 14427.</title>
        <authorList>
            <person name="Poehlein A."/>
            <person name="Daniel R."/>
        </authorList>
    </citation>
    <scope>NUCLEOTIDE SEQUENCE [LARGE SCALE GENOMIC DNA]</scope>
    <source>
        <strain evidence="4 5">DSM 14427</strain>
    </source>
</reference>
<keyword evidence="3" id="KW-0411">Iron-sulfur</keyword>
<sequence>MSDKKLFRYSEENKERFLDSANIKFDDGTEVTPEEIWHYLTVEGPAKYPNSFEINLYQGNRGTRDETLISSLKAQYLSLTLSERMEKAKDKGKTIAFIQGGQAVDPYTAADTIALRPALINSWYAGKTHGETIYQRNLRTRGIKERAYNDMSFEACQTGGYEQIQAGDLRVDIVAPYSVLRCSDVSYGLEAHRHGPNKDVKLFLADFPMRHQADKKWAIEYFAKNLRRLTKALDEITGKETTEEDLRESIKLHNKGRRLAVELADLWWSADVPPTNGGDRGSLVTLGNLEAHGDAQATLSVLEEARKEIEERVKNGVRGHGVAENPKRLFVLGSCVGLNNYRSEESGAIVVGTDNMWSHLTTIVDEEGDPYYNLAKATLEYPYEQSIEKRALWTVEQIKRSRAEGVIFIHNWGCNTQAAVSRAIVDVIKRETGLPTFISERELGGLQHEQEQNRVNAFIEMV</sequence>
<dbReference type="AlphaFoldDB" id="A0A1V4SND4"/>
<dbReference type="EC" id="1.3.99.-" evidence="4"/>
<organism evidence="4 5">
    <name type="scientific">Ruminiclostridium hungatei</name>
    <name type="common">Clostridium hungatei</name>
    <dbReference type="NCBI Taxonomy" id="48256"/>
    <lineage>
        <taxon>Bacteria</taxon>
        <taxon>Bacillati</taxon>
        <taxon>Bacillota</taxon>
        <taxon>Clostridia</taxon>
        <taxon>Eubacteriales</taxon>
        <taxon>Oscillospiraceae</taxon>
        <taxon>Ruminiclostridium</taxon>
    </lineage>
</organism>
<keyword evidence="4" id="KW-0560">Oxidoreductase</keyword>
<dbReference type="GO" id="GO:0016836">
    <property type="term" value="F:hydro-lyase activity"/>
    <property type="evidence" value="ECO:0007669"/>
    <property type="project" value="UniProtKB-ARBA"/>
</dbReference>
<dbReference type="Proteomes" id="UP000191554">
    <property type="component" value="Unassembled WGS sequence"/>
</dbReference>
<keyword evidence="3" id="KW-0408">Iron</keyword>
<comment type="caution">
    <text evidence="4">The sequence shown here is derived from an EMBL/GenBank/DDBJ whole genome shotgun (WGS) entry which is preliminary data.</text>
</comment>
<keyword evidence="3" id="KW-0479">Metal-binding</keyword>
<dbReference type="InterPro" id="IPR010327">
    <property type="entry name" value="FldB/FldC_alpha/beta"/>
</dbReference>
<dbReference type="EMBL" id="MZGX01000006">
    <property type="protein sequence ID" value="OPX44975.1"/>
    <property type="molecule type" value="Genomic_DNA"/>
</dbReference>
<dbReference type="STRING" id="48256.CLHUN_12070"/>
<comment type="cofactor">
    <cofactor evidence="1">
        <name>[4Fe-4S] cluster</name>
        <dbReference type="ChEBI" id="CHEBI:49883"/>
    </cofactor>
</comment>
<dbReference type="RefSeq" id="WP_080063659.1">
    <property type="nucleotide sequence ID" value="NZ_MZGX01000006.1"/>
</dbReference>
<dbReference type="EC" id="1.3.7.8" evidence="4"/>
<dbReference type="PANTHER" id="PTHR30548">
    <property type="entry name" value="2-HYDROXYGLUTARYL-COA DEHYDRATASE, D-COMPONENT-RELATED"/>
    <property type="match status" value="1"/>
</dbReference>
<name>A0A1V4SND4_RUMHU</name>
<evidence type="ECO:0000256" key="1">
    <source>
        <dbReference type="ARBA" id="ARBA00001966"/>
    </source>
</evidence>
<protein>
    <submittedName>
        <fullName evidence="4">Benzoyl-CoA reductase subunit C</fullName>
        <ecNumber evidence="4">1.3.7.8</ecNumber>
        <ecNumber evidence="4">1.3.99.-</ecNumber>
    </submittedName>
</protein>
<gene>
    <name evidence="4" type="primary">bcrC_3</name>
    <name evidence="4" type="ORF">CLHUN_12070</name>
</gene>
<dbReference type="Gene3D" id="1.20.1270.370">
    <property type="match status" value="1"/>
</dbReference>
<accession>A0A1V4SND4</accession>
<dbReference type="OrthoDB" id="9810278at2"/>
<evidence type="ECO:0000256" key="2">
    <source>
        <dbReference type="ARBA" id="ARBA00005806"/>
    </source>
</evidence>
<comment type="similarity">
    <text evidence="2">Belongs to the FldB/FldC dehydratase alpha/beta subunit family.</text>
</comment>